<dbReference type="InterPro" id="IPR050900">
    <property type="entry name" value="Transposase_IS3/IS150/IS904"/>
</dbReference>
<sequence length="181" mass="21527">MMRLIDEQHLKTPFYGSRKMYTFLRNLGYCINRKRVRRLMRQMGLEAMDWYSRRVLSWRVSNTMDADFCVDALEEALNRYGAPEIFNSDQGSQFTSDAFTGVLKKHNVRISMDGKGCYRDNIFVERLWRSVKYECVYLKAFDNGAQLKQELKSYFQLYNSERPHQSLDDNTPDQMYFKQAA</sequence>
<comment type="caution">
    <text evidence="2">The sequence shown here is derived from an EMBL/GenBank/DDBJ whole genome shotgun (WGS) entry which is preliminary data.</text>
</comment>
<dbReference type="InterPro" id="IPR048020">
    <property type="entry name" value="Transpos_IS3"/>
</dbReference>
<evidence type="ECO:0000259" key="1">
    <source>
        <dbReference type="PROSITE" id="PS50994"/>
    </source>
</evidence>
<evidence type="ECO:0000313" key="2">
    <source>
        <dbReference type="EMBL" id="MET4755075.1"/>
    </source>
</evidence>
<evidence type="ECO:0000313" key="3">
    <source>
        <dbReference type="Proteomes" id="UP001549366"/>
    </source>
</evidence>
<dbReference type="Gene3D" id="3.30.420.10">
    <property type="entry name" value="Ribonuclease H-like superfamily/Ribonuclease H"/>
    <property type="match status" value="1"/>
</dbReference>
<dbReference type="NCBIfam" id="NF033516">
    <property type="entry name" value="transpos_IS3"/>
    <property type="match status" value="1"/>
</dbReference>
<accession>A0ABV2SBD3</accession>
<dbReference type="InterPro" id="IPR012337">
    <property type="entry name" value="RNaseH-like_sf"/>
</dbReference>
<protein>
    <submittedName>
        <fullName evidence="2">Transposase</fullName>
    </submittedName>
</protein>
<reference evidence="2 3" key="1">
    <citation type="submission" date="2024-06" db="EMBL/GenBank/DDBJ databases">
        <title>Genomic Encyclopedia of Type Strains, Phase V (KMG-V): Genome sequencing to study the core and pangenomes of soil and plant-associated prokaryotes.</title>
        <authorList>
            <person name="Whitman W."/>
        </authorList>
    </citation>
    <scope>NUCLEOTIDE SEQUENCE [LARGE SCALE GENOMIC DNA]</scope>
    <source>
        <strain evidence="2 3">NE40</strain>
    </source>
</reference>
<dbReference type="PANTHER" id="PTHR46889:SF4">
    <property type="entry name" value="TRANSPOSASE INSO FOR INSERTION SEQUENCE ELEMENT IS911B-RELATED"/>
    <property type="match status" value="1"/>
</dbReference>
<dbReference type="PANTHER" id="PTHR46889">
    <property type="entry name" value="TRANSPOSASE INSF FOR INSERTION SEQUENCE IS3B-RELATED"/>
    <property type="match status" value="1"/>
</dbReference>
<dbReference type="Pfam" id="PF00665">
    <property type="entry name" value="rve"/>
    <property type="match status" value="1"/>
</dbReference>
<organism evidence="2 3">
    <name type="scientific">Endozoicomonas lisbonensis</name>
    <dbReference type="NCBI Taxonomy" id="3120522"/>
    <lineage>
        <taxon>Bacteria</taxon>
        <taxon>Pseudomonadati</taxon>
        <taxon>Pseudomonadota</taxon>
        <taxon>Gammaproteobacteria</taxon>
        <taxon>Oceanospirillales</taxon>
        <taxon>Endozoicomonadaceae</taxon>
        <taxon>Endozoicomonas</taxon>
    </lineage>
</organism>
<dbReference type="InterPro" id="IPR001584">
    <property type="entry name" value="Integrase_cat-core"/>
</dbReference>
<dbReference type="PROSITE" id="PS50994">
    <property type="entry name" value="INTEGRASE"/>
    <property type="match status" value="1"/>
</dbReference>
<gene>
    <name evidence="2" type="ORF">V5J35_000267</name>
</gene>
<dbReference type="InterPro" id="IPR036397">
    <property type="entry name" value="RNaseH_sf"/>
</dbReference>
<dbReference type="Proteomes" id="UP001549366">
    <property type="component" value="Unassembled WGS sequence"/>
</dbReference>
<proteinExistence type="predicted"/>
<feature type="domain" description="Integrase catalytic" evidence="1">
    <location>
        <begin position="9"/>
        <end position="180"/>
    </location>
</feature>
<dbReference type="Pfam" id="PF13333">
    <property type="entry name" value="rve_2"/>
    <property type="match status" value="1"/>
</dbReference>
<name>A0ABV2SBD3_9GAMM</name>
<keyword evidence="3" id="KW-1185">Reference proteome</keyword>
<dbReference type="SUPFAM" id="SSF53098">
    <property type="entry name" value="Ribonuclease H-like"/>
    <property type="match status" value="1"/>
</dbReference>
<dbReference type="EMBL" id="JBEWTB010000002">
    <property type="protein sequence ID" value="MET4755075.1"/>
    <property type="molecule type" value="Genomic_DNA"/>
</dbReference>